<dbReference type="Proteomes" id="UP000509418">
    <property type="component" value="Chromosome"/>
</dbReference>
<gene>
    <name evidence="2" type="ORF">HUT05_24915</name>
</gene>
<dbReference type="AlphaFoldDB" id="A0A7H8T9Z8"/>
<sequence>MASTNHAARPAPDHDDDASACEAVPFDPLAFPADLVKAQRALVAAYAALHAFTTAPGLPWAVEPGGGWDDSGTGLWRETKRPGTDGWTDEQRSEHARLWAEVRRRAIEVSCAPHWEAVRAHCSPQDVVEARQALKQAALKTLDVPQAA</sequence>
<dbReference type="EMBL" id="CP056041">
    <property type="protein sequence ID" value="QKZ20306.1"/>
    <property type="molecule type" value="Genomic_DNA"/>
</dbReference>
<feature type="compositionally biased region" description="Basic and acidic residues" evidence="1">
    <location>
        <begin position="77"/>
        <end position="92"/>
    </location>
</feature>
<reference evidence="2 3" key="1">
    <citation type="submission" date="2020-06" db="EMBL/GenBank/DDBJ databases">
        <title>Genome mining for natural products.</title>
        <authorList>
            <person name="Zhang B."/>
            <person name="Shi J."/>
            <person name="Ge H."/>
        </authorList>
    </citation>
    <scope>NUCLEOTIDE SEQUENCE [LARGE SCALE GENOMIC DNA]</scope>
    <source>
        <strain evidence="2 3">NA02069</strain>
    </source>
</reference>
<feature type="region of interest" description="Disordered" evidence="1">
    <location>
        <begin position="60"/>
        <end position="92"/>
    </location>
</feature>
<protein>
    <submittedName>
        <fullName evidence="2">Uncharacterized protein</fullName>
    </submittedName>
</protein>
<accession>A0A7H8T9Z8</accession>
<proteinExistence type="predicted"/>
<organism evidence="2 3">
    <name type="scientific">Streptomyces chartreusis</name>
    <dbReference type="NCBI Taxonomy" id="1969"/>
    <lineage>
        <taxon>Bacteria</taxon>
        <taxon>Bacillati</taxon>
        <taxon>Actinomycetota</taxon>
        <taxon>Actinomycetes</taxon>
        <taxon>Kitasatosporales</taxon>
        <taxon>Streptomycetaceae</taxon>
        <taxon>Streptomyces</taxon>
    </lineage>
</organism>
<evidence type="ECO:0000256" key="1">
    <source>
        <dbReference type="SAM" id="MobiDB-lite"/>
    </source>
</evidence>
<name>A0A7H8T9Z8_STRCX</name>
<dbReference type="RefSeq" id="WP_176576366.1">
    <property type="nucleotide sequence ID" value="NZ_CBDRGH010000036.1"/>
</dbReference>
<evidence type="ECO:0000313" key="3">
    <source>
        <dbReference type="Proteomes" id="UP000509418"/>
    </source>
</evidence>
<evidence type="ECO:0000313" key="2">
    <source>
        <dbReference type="EMBL" id="QKZ20306.1"/>
    </source>
</evidence>
<keyword evidence="3" id="KW-1185">Reference proteome</keyword>